<feature type="transmembrane region" description="Helical" evidence="1">
    <location>
        <begin position="45"/>
        <end position="70"/>
    </location>
</feature>
<reference evidence="2 3" key="1">
    <citation type="journal article" date="2005" name="Int. J. Syst. Evol. Microbiol.">
        <title>Bacillus cibi sp. nov., isolated from jeotgal, a traditional Korean fermented seafood.</title>
        <authorList>
            <person name="Yoon J.H."/>
            <person name="Lee C.H."/>
            <person name="Oh T.K."/>
        </authorList>
    </citation>
    <scope>NUCLEOTIDE SEQUENCE [LARGE SCALE GENOMIC DNA]</scope>
    <source>
        <strain evidence="2 3">DSM 16189</strain>
    </source>
</reference>
<name>A0A084GJC7_METID</name>
<keyword evidence="1" id="KW-0472">Membrane</keyword>
<evidence type="ECO:0000313" key="3">
    <source>
        <dbReference type="Proteomes" id="UP000028549"/>
    </source>
</evidence>
<protein>
    <submittedName>
        <fullName evidence="2">Uncharacterized protein</fullName>
    </submittedName>
</protein>
<organism evidence="2 3">
    <name type="scientific">Metabacillus indicus</name>
    <name type="common">Bacillus indicus</name>
    <dbReference type="NCBI Taxonomy" id="246786"/>
    <lineage>
        <taxon>Bacteria</taxon>
        <taxon>Bacillati</taxon>
        <taxon>Bacillota</taxon>
        <taxon>Bacilli</taxon>
        <taxon>Bacillales</taxon>
        <taxon>Bacillaceae</taxon>
        <taxon>Metabacillus</taxon>
    </lineage>
</organism>
<accession>A0A084GJC7</accession>
<dbReference type="EMBL" id="JNVC02000024">
    <property type="protein sequence ID" value="KEZ47439.1"/>
    <property type="molecule type" value="Genomic_DNA"/>
</dbReference>
<proteinExistence type="predicted"/>
<dbReference type="STRING" id="246786.GS18_0221715"/>
<feature type="transmembrane region" description="Helical" evidence="1">
    <location>
        <begin position="103"/>
        <end position="122"/>
    </location>
</feature>
<feature type="transmembrane region" description="Helical" evidence="1">
    <location>
        <begin position="79"/>
        <end position="97"/>
    </location>
</feature>
<dbReference type="Proteomes" id="UP000028549">
    <property type="component" value="Unassembled WGS sequence"/>
</dbReference>
<sequence length="293" mass="33041">MMFYKKILSAVLAAFGLSLTFLLLSLISGAVNGYLDYWDAWMMMPVFLLAAGGFIVAVGLPVSIVSYYIVRNKGKSRRLLNFSIHVLSAAVAGFFIFREVYGILLTVFAGFLYFLFDEWLLYHSKHEPVKGTKWDTAFVALVLVCIGVPLFMAIWNSGREEDDDLPDLSKPPVISVVWNEKTLESIKPKYCKVEVKGCTKEMDPYYTDSLKGDVLDTYYSNTFTLSAANREGEPEFEIYYLEGEEVKELRPVNGVYVVPLGLKDQVMKGNAVWENEILTFEATVNMIETSPAK</sequence>
<evidence type="ECO:0000256" key="1">
    <source>
        <dbReference type="SAM" id="Phobius"/>
    </source>
</evidence>
<feature type="transmembrane region" description="Helical" evidence="1">
    <location>
        <begin position="134"/>
        <end position="155"/>
    </location>
</feature>
<evidence type="ECO:0000313" key="2">
    <source>
        <dbReference type="EMBL" id="KEZ47439.1"/>
    </source>
</evidence>
<keyword evidence="1" id="KW-0812">Transmembrane</keyword>
<dbReference type="AlphaFoldDB" id="A0A084GJC7"/>
<keyword evidence="1" id="KW-1133">Transmembrane helix</keyword>
<keyword evidence="3" id="KW-1185">Reference proteome</keyword>
<comment type="caution">
    <text evidence="2">The sequence shown here is derived from an EMBL/GenBank/DDBJ whole genome shotgun (WGS) entry which is preliminary data.</text>
</comment>
<gene>
    <name evidence="2" type="ORF">GS18_0221715</name>
</gene>